<dbReference type="EMBL" id="JAUESC010000384">
    <property type="protein sequence ID" value="KAK0582547.1"/>
    <property type="molecule type" value="Genomic_DNA"/>
</dbReference>
<dbReference type="PROSITE" id="PS51257">
    <property type="entry name" value="PROKAR_LIPOPROTEIN"/>
    <property type="match status" value="1"/>
</dbReference>
<gene>
    <name evidence="4" type="ORF">LWI29_026909</name>
</gene>
<evidence type="ECO:0000256" key="1">
    <source>
        <dbReference type="SAM" id="Coils"/>
    </source>
</evidence>
<keyword evidence="5" id="KW-1185">Reference proteome</keyword>
<dbReference type="PANTHER" id="PTHR33223:SF11">
    <property type="entry name" value="ELEMENT PROTEIN, PUTATIVE-RELATED"/>
    <property type="match status" value="1"/>
</dbReference>
<reference evidence="4" key="1">
    <citation type="journal article" date="2022" name="Plant J.">
        <title>Strategies of tolerance reflected in two North American maple genomes.</title>
        <authorList>
            <person name="McEvoy S.L."/>
            <person name="Sezen U.U."/>
            <person name="Trouern-Trend A."/>
            <person name="McMahon S.M."/>
            <person name="Schaberg P.G."/>
            <person name="Yang J."/>
            <person name="Wegrzyn J.L."/>
            <person name="Swenson N.G."/>
        </authorList>
    </citation>
    <scope>NUCLEOTIDE SEQUENCE</scope>
    <source>
        <strain evidence="4">NS2018</strain>
    </source>
</reference>
<keyword evidence="1" id="KW-0175">Coiled coil</keyword>
<evidence type="ECO:0000259" key="3">
    <source>
        <dbReference type="Pfam" id="PF03732"/>
    </source>
</evidence>
<evidence type="ECO:0000313" key="4">
    <source>
        <dbReference type="EMBL" id="KAK0582547.1"/>
    </source>
</evidence>
<sequence>MATKLQAHLLRPLSHLPDVPNSPQTTVVSCSRKKPAFQKVRTRLQPPKSTATSDGGHKPASLAIRINMENLSSVPVIQRLMKYFALPILGAQPSAILLSDLQRSYELKSSHFNTLPVFRGEPDEDSLQFMKEYYDAVTTIRLGELTKDQLRMRCFPYCMKDEAKKWLLALPAGSLTTWEAVETKFFSRYYPAWKTREIWGNIATFEEEPGKAFHETWDRYKSLLAQCPHHMFPFVLLVQCFYDGLTGLTQATVDNACGGAMREKTAREVFAVYEMLGENSQQRRGRDDSCEERTNADLGMQLANMSREMENLKANFGQQPIKEEVQVVYPYQDNHQASNNQGWQDHQWGSQDNPSFTEQPISGLEEPIENTAAQVGKLDEKALTDLQSRDVNSLEVEEPEFVFRSSEGIYDRVDESIRLLERVFEEEYGKYERKVEEVAQESKELISQDVSLEKKINSLEKERDSSLRVIEKLKDELAQKDEALNLMKTRELDHLAKLAKAKQELKAKGKEVIPIPKDELDLGQGTSSATVTKPSLNQSKKRATRKSKQVPPSPQQNLKDKQPIPEVFKRPTPRLAPKQNKIKQASQKTATNKRGTISHFSPICYKCHIRGHIGSQCTNMKWQRVTNVSPSTKKLVVNSLWIDKTKIEGLKRNGPLWVKKSENGYVVVKPPIFDGG</sequence>
<feature type="compositionally biased region" description="Polar residues" evidence="2">
    <location>
        <begin position="524"/>
        <end position="538"/>
    </location>
</feature>
<dbReference type="Pfam" id="PF03732">
    <property type="entry name" value="Retrotrans_gag"/>
    <property type="match status" value="1"/>
</dbReference>
<dbReference type="PANTHER" id="PTHR33223">
    <property type="entry name" value="CCHC-TYPE DOMAIN-CONTAINING PROTEIN"/>
    <property type="match status" value="1"/>
</dbReference>
<evidence type="ECO:0000313" key="5">
    <source>
        <dbReference type="Proteomes" id="UP001168877"/>
    </source>
</evidence>
<evidence type="ECO:0000256" key="2">
    <source>
        <dbReference type="SAM" id="MobiDB-lite"/>
    </source>
</evidence>
<feature type="domain" description="Retrotransposon gag" evidence="3">
    <location>
        <begin position="154"/>
        <end position="246"/>
    </location>
</feature>
<comment type="caution">
    <text evidence="4">The sequence shown here is derived from an EMBL/GenBank/DDBJ whole genome shotgun (WGS) entry which is preliminary data.</text>
</comment>
<proteinExistence type="predicted"/>
<feature type="coiled-coil region" evidence="1">
    <location>
        <begin position="421"/>
        <end position="490"/>
    </location>
</feature>
<feature type="region of interest" description="Disordered" evidence="2">
    <location>
        <begin position="518"/>
        <end position="593"/>
    </location>
</feature>
<feature type="compositionally biased region" description="Polar residues" evidence="2">
    <location>
        <begin position="582"/>
        <end position="593"/>
    </location>
</feature>
<reference evidence="4" key="2">
    <citation type="submission" date="2023-06" db="EMBL/GenBank/DDBJ databases">
        <authorList>
            <person name="Swenson N.G."/>
            <person name="Wegrzyn J.L."/>
            <person name="Mcevoy S.L."/>
        </authorList>
    </citation>
    <scope>NUCLEOTIDE SEQUENCE</scope>
    <source>
        <strain evidence="4">NS2018</strain>
        <tissue evidence="4">Leaf</tissue>
    </source>
</reference>
<dbReference type="AlphaFoldDB" id="A0AA39RXS4"/>
<dbReference type="Proteomes" id="UP001168877">
    <property type="component" value="Unassembled WGS sequence"/>
</dbReference>
<feature type="compositionally biased region" description="Basic and acidic residues" evidence="2">
    <location>
        <begin position="558"/>
        <end position="569"/>
    </location>
</feature>
<name>A0AA39RXS4_ACESA</name>
<feature type="compositionally biased region" description="Basic residues" evidence="2">
    <location>
        <begin position="539"/>
        <end position="548"/>
    </location>
</feature>
<protein>
    <recommendedName>
        <fullName evidence="3">Retrotransposon gag domain-containing protein</fullName>
    </recommendedName>
</protein>
<accession>A0AA39RXS4</accession>
<organism evidence="4 5">
    <name type="scientific">Acer saccharum</name>
    <name type="common">Sugar maple</name>
    <dbReference type="NCBI Taxonomy" id="4024"/>
    <lineage>
        <taxon>Eukaryota</taxon>
        <taxon>Viridiplantae</taxon>
        <taxon>Streptophyta</taxon>
        <taxon>Embryophyta</taxon>
        <taxon>Tracheophyta</taxon>
        <taxon>Spermatophyta</taxon>
        <taxon>Magnoliopsida</taxon>
        <taxon>eudicotyledons</taxon>
        <taxon>Gunneridae</taxon>
        <taxon>Pentapetalae</taxon>
        <taxon>rosids</taxon>
        <taxon>malvids</taxon>
        <taxon>Sapindales</taxon>
        <taxon>Sapindaceae</taxon>
        <taxon>Hippocastanoideae</taxon>
        <taxon>Acereae</taxon>
        <taxon>Acer</taxon>
    </lineage>
</organism>
<dbReference type="InterPro" id="IPR005162">
    <property type="entry name" value="Retrotrans_gag_dom"/>
</dbReference>